<proteinExistence type="predicted"/>
<dbReference type="GO" id="GO:0047499">
    <property type="term" value="F:calcium-independent phospholipase A2 activity"/>
    <property type="evidence" value="ECO:0007669"/>
    <property type="project" value="TreeGrafter"/>
</dbReference>
<dbReference type="InterPro" id="IPR016035">
    <property type="entry name" value="Acyl_Trfase/lysoPLipase"/>
</dbReference>
<name>A0A550C349_9AGAR</name>
<evidence type="ECO:0000256" key="2">
    <source>
        <dbReference type="ARBA" id="ARBA00022963"/>
    </source>
</evidence>
<dbReference type="SUPFAM" id="SSF52151">
    <property type="entry name" value="FabD/lysophospholipase-like"/>
    <property type="match status" value="1"/>
</dbReference>
<dbReference type="GO" id="GO:0019369">
    <property type="term" value="P:arachidonate metabolic process"/>
    <property type="evidence" value="ECO:0007669"/>
    <property type="project" value="TreeGrafter"/>
</dbReference>
<evidence type="ECO:0000313" key="3">
    <source>
        <dbReference type="EMBL" id="TRM59214.1"/>
    </source>
</evidence>
<dbReference type="EMBL" id="VDMD01000029">
    <property type="protein sequence ID" value="TRM59214.1"/>
    <property type="molecule type" value="Genomic_DNA"/>
</dbReference>
<gene>
    <name evidence="3" type="ORF">BD626DRAFT_633353</name>
</gene>
<dbReference type="GO" id="GO:0016740">
    <property type="term" value="F:transferase activity"/>
    <property type="evidence" value="ECO:0007669"/>
    <property type="project" value="UniProtKB-KW"/>
</dbReference>
<organism evidence="3 4">
    <name type="scientific">Schizophyllum amplum</name>
    <dbReference type="NCBI Taxonomy" id="97359"/>
    <lineage>
        <taxon>Eukaryota</taxon>
        <taxon>Fungi</taxon>
        <taxon>Dikarya</taxon>
        <taxon>Basidiomycota</taxon>
        <taxon>Agaricomycotina</taxon>
        <taxon>Agaricomycetes</taxon>
        <taxon>Agaricomycetidae</taxon>
        <taxon>Agaricales</taxon>
        <taxon>Schizophyllaceae</taxon>
        <taxon>Schizophyllum</taxon>
    </lineage>
</organism>
<reference evidence="3 4" key="1">
    <citation type="journal article" date="2019" name="New Phytol.">
        <title>Comparative genomics reveals unique wood-decay strategies and fruiting body development in the Schizophyllaceae.</title>
        <authorList>
            <person name="Almasi E."/>
            <person name="Sahu N."/>
            <person name="Krizsan K."/>
            <person name="Balint B."/>
            <person name="Kovacs G.M."/>
            <person name="Kiss B."/>
            <person name="Cseklye J."/>
            <person name="Drula E."/>
            <person name="Henrissat B."/>
            <person name="Nagy I."/>
            <person name="Chovatia M."/>
            <person name="Adam C."/>
            <person name="LaButti K."/>
            <person name="Lipzen A."/>
            <person name="Riley R."/>
            <person name="Grigoriev I.V."/>
            <person name="Nagy L.G."/>
        </authorList>
    </citation>
    <scope>NUCLEOTIDE SEQUENCE [LARGE SCALE GENOMIC DNA]</scope>
    <source>
        <strain evidence="3 4">NL-1724</strain>
    </source>
</reference>
<keyword evidence="2" id="KW-0442">Lipid degradation</keyword>
<evidence type="ECO:0000256" key="1">
    <source>
        <dbReference type="ARBA" id="ARBA00022801"/>
    </source>
</evidence>
<accession>A0A550C349</accession>
<dbReference type="PANTHER" id="PTHR24185:SF1">
    <property type="entry name" value="CALCIUM-INDEPENDENT PHOSPHOLIPASE A2-GAMMA"/>
    <property type="match status" value="1"/>
</dbReference>
<dbReference type="GO" id="GO:0016020">
    <property type="term" value="C:membrane"/>
    <property type="evidence" value="ECO:0007669"/>
    <property type="project" value="TreeGrafter"/>
</dbReference>
<keyword evidence="1 3" id="KW-0378">Hydrolase</keyword>
<protein>
    <submittedName>
        <fullName evidence="3">Acyl transferase/acyl hydrolase/lysophospholipase</fullName>
    </submittedName>
</protein>
<dbReference type="Proteomes" id="UP000320762">
    <property type="component" value="Unassembled WGS sequence"/>
</dbReference>
<dbReference type="PANTHER" id="PTHR24185">
    <property type="entry name" value="CALCIUM-INDEPENDENT PHOSPHOLIPASE A2-GAMMA"/>
    <property type="match status" value="1"/>
</dbReference>
<sequence length="327" mass="36945">MSMLLLLRNMLRQVEQLSHEPILPCQYFDLIAGSGTGGFIALLLGRLRLTMDEAMECYKWFIDSVDMRTKTGGNFKVAPFEEALQEISCRFGDGEDTQMTGERGPRCRTFVCVRDKGQFGVIRSKRLRTYAHPTEPPYQCTFLEAVRATMGNAVYFTPLSISNDNGTTTTFLDAGDDHYNPVYDLYDEAMSLFPSRDVAYLVSYGAGQASTIDVTPSRSLFHKPRLPPVGILEMHHLAERCDATSDAFIRNNLELQRAYYRFTHDHGFGRITSARCDQIQALVEILRSYALLVDDISLELAEKMLDERELASATRRRAMRESMAGLA</sequence>
<dbReference type="GO" id="GO:0016042">
    <property type="term" value="P:lipid catabolic process"/>
    <property type="evidence" value="ECO:0007669"/>
    <property type="project" value="UniProtKB-KW"/>
</dbReference>
<dbReference type="STRING" id="97359.A0A550C349"/>
<dbReference type="OrthoDB" id="630895at2759"/>
<comment type="caution">
    <text evidence="3">The sequence shown here is derived from an EMBL/GenBank/DDBJ whole genome shotgun (WGS) entry which is preliminary data.</text>
</comment>
<evidence type="ECO:0000313" key="4">
    <source>
        <dbReference type="Proteomes" id="UP000320762"/>
    </source>
</evidence>
<dbReference type="Gene3D" id="3.40.1090.10">
    <property type="entry name" value="Cytosolic phospholipase A2 catalytic domain"/>
    <property type="match status" value="1"/>
</dbReference>
<keyword evidence="4" id="KW-1185">Reference proteome</keyword>
<keyword evidence="2" id="KW-0443">Lipid metabolism</keyword>
<dbReference type="AlphaFoldDB" id="A0A550C349"/>
<keyword evidence="3" id="KW-0808">Transferase</keyword>